<evidence type="ECO:0000259" key="2">
    <source>
        <dbReference type="PROSITE" id="PS51192"/>
    </source>
</evidence>
<dbReference type="Proteomes" id="UP000585836">
    <property type="component" value="Unassembled WGS sequence"/>
</dbReference>
<dbReference type="Pfam" id="PF00271">
    <property type="entry name" value="Helicase_C"/>
    <property type="match status" value="1"/>
</dbReference>
<evidence type="ECO:0000313" key="4">
    <source>
        <dbReference type="EMBL" id="MBB5932929.1"/>
    </source>
</evidence>
<dbReference type="SMART" id="SM00487">
    <property type="entry name" value="DEXDc"/>
    <property type="match status" value="1"/>
</dbReference>
<feature type="domain" description="Helicase C-terminal" evidence="3">
    <location>
        <begin position="299"/>
        <end position="471"/>
    </location>
</feature>
<dbReference type="GO" id="GO:0005829">
    <property type="term" value="C:cytosol"/>
    <property type="evidence" value="ECO:0007669"/>
    <property type="project" value="TreeGrafter"/>
</dbReference>
<name>A0A7W9Q3G3_9ACTN</name>
<dbReference type="InterPro" id="IPR027417">
    <property type="entry name" value="P-loop_NTPase"/>
</dbReference>
<dbReference type="PANTHER" id="PTHR47396:SF1">
    <property type="entry name" value="ATP-DEPENDENT HELICASE IRC3-RELATED"/>
    <property type="match status" value="1"/>
</dbReference>
<sequence length="839" mass="91797">MTDQFTLRPHQVEAVDAIVRGLDIPPGEQIPPQGLRGTVVSACGTGKTFIGAAAVQRLVPEGRVLVLVPTLDLLAQTVREWRAFGHKGPAVAVCSMDDDPRLYSLGVRSTTSAPQLGLWHGRGPVTVYATYASLPVLIEAHEGEYGLPMDVWDLILVDEAHRTSGSFAKAWAAVHDQEALPSMRRLYMTATPRIWQEQPPRRRWRREAEGASAPEGLPAAGGAPAVVEALPEELACSMDDEAIYGPVLYELDLSEAIARGLLARYQIVVAELRDESLTPQRLYGEERHEESVRGERLAVLQAALLETMASHGLSRCITFHHRTIEARAFAEGLERAVRRLHAEDPERHPPAVWAGWLSGEHDPDVRAERLARFGARAGRAVLSNCRVLGEGVDVPAVDSVALIDPKGSAVDIVQAIGRALRQKPGQGKLATLVVPIFLRPDETEEEMPYSISYRPLIKVLSGLRAHDERAVEMLAVPQENSPTEGPGPSYLGEAPEEGEEDQRALLRFGTHRDPALIARLVRYNLLEPEHANWKAGHRAAVAYRQRTGHLTVPYEHRELMPNGHSFPLGRWLADQRRTYQAGGLATQRAEDLDTLGMVWDPTEAAWEENLAAARAYYAQTGTLAAPVTATALDKPVGQWLANCRKEGGLGKDPERAARRAAQLAQIDPDWRPAWPVDWQRSYAAVERLVSLGAKAADIVPGVTAGGTDVGRWLKRQREHVVWQTLTAGQRERLTALGVTPLPPQQEAPKKASRGGSAAFERGCAALTQYRQRTGTVGPISRAHVETITIDGEEHAVKLGVFLSNTKTRRAKLSPAQLQQLAALGLHWAQQALKSSVGRG</sequence>
<dbReference type="GO" id="GO:0003677">
    <property type="term" value="F:DNA binding"/>
    <property type="evidence" value="ECO:0007669"/>
    <property type="project" value="InterPro"/>
</dbReference>
<dbReference type="GO" id="GO:0016787">
    <property type="term" value="F:hydrolase activity"/>
    <property type="evidence" value="ECO:0007669"/>
    <property type="project" value="InterPro"/>
</dbReference>
<evidence type="ECO:0000259" key="3">
    <source>
        <dbReference type="PROSITE" id="PS51194"/>
    </source>
</evidence>
<dbReference type="AlphaFoldDB" id="A0A7W9Q3G3"/>
<dbReference type="SUPFAM" id="SSF52540">
    <property type="entry name" value="P-loop containing nucleoside triphosphate hydrolases"/>
    <property type="match status" value="1"/>
</dbReference>
<keyword evidence="4" id="KW-0347">Helicase</keyword>
<dbReference type="GO" id="GO:0004386">
    <property type="term" value="F:helicase activity"/>
    <property type="evidence" value="ECO:0007669"/>
    <property type="project" value="UniProtKB-KW"/>
</dbReference>
<dbReference type="RefSeq" id="WP_184976070.1">
    <property type="nucleotide sequence ID" value="NZ_JACHJK010000039.1"/>
</dbReference>
<keyword evidence="4" id="KW-0067">ATP-binding</keyword>
<dbReference type="Pfam" id="PF03457">
    <property type="entry name" value="HA"/>
    <property type="match status" value="3"/>
</dbReference>
<feature type="region of interest" description="Disordered" evidence="1">
    <location>
        <begin position="478"/>
        <end position="497"/>
    </location>
</feature>
<dbReference type="PROSITE" id="PS51192">
    <property type="entry name" value="HELICASE_ATP_BIND_1"/>
    <property type="match status" value="1"/>
</dbReference>
<dbReference type="Gene3D" id="3.40.50.300">
    <property type="entry name" value="P-loop containing nucleotide triphosphate hydrolases"/>
    <property type="match status" value="2"/>
</dbReference>
<proteinExistence type="predicted"/>
<evidence type="ECO:0000313" key="5">
    <source>
        <dbReference type="Proteomes" id="UP000585836"/>
    </source>
</evidence>
<dbReference type="CDD" id="cd18785">
    <property type="entry name" value="SF2_C"/>
    <property type="match status" value="1"/>
</dbReference>
<evidence type="ECO:0000256" key="1">
    <source>
        <dbReference type="SAM" id="MobiDB-lite"/>
    </source>
</evidence>
<dbReference type="GO" id="GO:0005524">
    <property type="term" value="F:ATP binding"/>
    <property type="evidence" value="ECO:0007669"/>
    <property type="project" value="InterPro"/>
</dbReference>
<accession>A0A7W9Q3G3</accession>
<keyword evidence="4" id="KW-0547">Nucleotide-binding</keyword>
<protein>
    <submittedName>
        <fullName evidence="4">Superfamily II DNA or RNA helicase</fullName>
    </submittedName>
</protein>
<dbReference type="InterPro" id="IPR014001">
    <property type="entry name" value="Helicase_ATP-bd"/>
</dbReference>
<dbReference type="InterPro" id="IPR006935">
    <property type="entry name" value="Helicase/UvrB_N"/>
</dbReference>
<dbReference type="Gene3D" id="6.10.140.530">
    <property type="match status" value="1"/>
</dbReference>
<keyword evidence="5" id="KW-1185">Reference proteome</keyword>
<comment type="caution">
    <text evidence="4">The sequence shown here is derived from an EMBL/GenBank/DDBJ whole genome shotgun (WGS) entry which is preliminary data.</text>
</comment>
<dbReference type="InterPro" id="IPR001650">
    <property type="entry name" value="Helicase_C-like"/>
</dbReference>
<dbReference type="Pfam" id="PF04851">
    <property type="entry name" value="ResIII"/>
    <property type="match status" value="1"/>
</dbReference>
<dbReference type="InterPro" id="IPR050742">
    <property type="entry name" value="Helicase_Restrict-Modif_Enz"/>
</dbReference>
<keyword evidence="4" id="KW-0378">Hydrolase</keyword>
<gene>
    <name evidence="4" type="ORF">FHS34_008450</name>
</gene>
<feature type="compositionally biased region" description="Low complexity" evidence="1">
    <location>
        <begin position="210"/>
        <end position="219"/>
    </location>
</feature>
<feature type="domain" description="Helicase ATP-binding" evidence="2">
    <location>
        <begin position="28"/>
        <end position="192"/>
    </location>
</feature>
<feature type="region of interest" description="Disordered" evidence="1">
    <location>
        <begin position="198"/>
        <end position="219"/>
    </location>
</feature>
<dbReference type="PANTHER" id="PTHR47396">
    <property type="entry name" value="TYPE I RESTRICTION ENZYME ECOKI R PROTEIN"/>
    <property type="match status" value="1"/>
</dbReference>
<dbReference type="SMART" id="SM00490">
    <property type="entry name" value="HELICc"/>
    <property type="match status" value="1"/>
</dbReference>
<reference evidence="4 5" key="1">
    <citation type="submission" date="2020-08" db="EMBL/GenBank/DDBJ databases">
        <title>Genomic Encyclopedia of Type Strains, Phase III (KMG-III): the genomes of soil and plant-associated and newly described type strains.</title>
        <authorList>
            <person name="Whitman W."/>
        </authorList>
    </citation>
    <scope>NUCLEOTIDE SEQUENCE [LARGE SCALE GENOMIC DNA]</scope>
    <source>
        <strain evidence="4 5">CECT 3313</strain>
    </source>
</reference>
<organism evidence="4 5">
    <name type="scientific">Streptomyces echinatus</name>
    <dbReference type="NCBI Taxonomy" id="67293"/>
    <lineage>
        <taxon>Bacteria</taxon>
        <taxon>Bacillati</taxon>
        <taxon>Actinomycetota</taxon>
        <taxon>Actinomycetes</taxon>
        <taxon>Kitasatosporales</taxon>
        <taxon>Streptomycetaceae</taxon>
        <taxon>Streptomyces</taxon>
    </lineage>
</organism>
<dbReference type="InterPro" id="IPR005114">
    <property type="entry name" value="Helicase_assoc"/>
</dbReference>
<dbReference type="EMBL" id="JACHJK010000039">
    <property type="protein sequence ID" value="MBB5932929.1"/>
    <property type="molecule type" value="Genomic_DNA"/>
</dbReference>
<dbReference type="PROSITE" id="PS51194">
    <property type="entry name" value="HELICASE_CTER"/>
    <property type="match status" value="1"/>
</dbReference>